<dbReference type="GeneID" id="87957452"/>
<dbReference type="InterPro" id="IPR014752">
    <property type="entry name" value="Arrestin-like_C"/>
</dbReference>
<feature type="compositionally biased region" description="Low complexity" evidence="1">
    <location>
        <begin position="24"/>
        <end position="34"/>
    </location>
</feature>
<dbReference type="Proteomes" id="UP001329825">
    <property type="component" value="Chromosome 7"/>
</dbReference>
<sequence length="641" mass="70201">MDPAGTSGDIDHVLGPASTPHLINSNSTSNPTSSDDGRTFNPNPPRLDHGPKVPRPINFRMISPDIGNLNRKGNLKIYLPRFGVILPKPPRQNDLLPSELTFQGEDKILSGTLEVTIPEKCKVKSIQVGVQSICSLHMGVERGWEQDGIFERIVSISQGVDKHNEEDGIWLNKGTQSFSFSVLLPSTLAISDDFIWGGITHIVTAKVEGLPIPPSTLSSITSIFKPSFKSALEKDLANRAAFEEVMARSAPSAKKGDIHASSVSPNSTSNGENIIRRIDQISSGDSPAYQAEAEGSVATRTNDASSSFHYNGRGDSPSYCSSTSTGETLRGTSSKRLEGDSITWMKGDLYTSRVIMIQPNPFSDGDVTQLDIRRDTLIDGLGPIRYSLSADEFTVSCVCIFSLSFPSPSPTTTIFCVRLVISQSCSIVSPRTPDLPPYHPTKTKSKLLYQVGEMPKGHDHPGKEVPFIWKGKDVIGAKDQGQNIHVAQGEEGWKIKQVVRLPDHLNLAPSTLDGTITPIDVKHEITIQVWHSIYGENAQGEPINGPGECRSLIIKFPVLIPSCSLTVKALNLPTYETSDKASSSTEDIKEIFSSSWTKYRCMCGYSFEELGSESMRRNRDDDMDYYERRLSEGQVIKSPTT</sequence>
<reference evidence="2 3" key="1">
    <citation type="submission" date="2024-01" db="EMBL/GenBank/DDBJ databases">
        <title>Comparative genomics of Cryptococcus and Kwoniella reveals pathogenesis evolution and contrasting modes of karyotype evolution via chromosome fusion or intercentromeric recombination.</title>
        <authorList>
            <person name="Coelho M.A."/>
            <person name="David-Palma M."/>
            <person name="Shea T."/>
            <person name="Bowers K."/>
            <person name="McGinley-Smith S."/>
            <person name="Mohammad A.W."/>
            <person name="Gnirke A."/>
            <person name="Yurkov A.M."/>
            <person name="Nowrousian M."/>
            <person name="Sun S."/>
            <person name="Cuomo C.A."/>
            <person name="Heitman J."/>
        </authorList>
    </citation>
    <scope>NUCLEOTIDE SEQUENCE [LARGE SCALE GENOMIC DNA]</scope>
    <source>
        <strain evidence="2">CBS 11374</strain>
    </source>
</reference>
<feature type="compositionally biased region" description="Polar residues" evidence="1">
    <location>
        <begin position="318"/>
        <end position="334"/>
    </location>
</feature>
<protein>
    <recommendedName>
        <fullName evidence="4">Arrestin C-terminal-like domain-containing protein</fullName>
    </recommendedName>
</protein>
<proteinExistence type="predicted"/>
<dbReference type="Gene3D" id="2.60.40.640">
    <property type="match status" value="1"/>
</dbReference>
<dbReference type="RefSeq" id="XP_062793085.1">
    <property type="nucleotide sequence ID" value="XM_062937034.1"/>
</dbReference>
<organism evidence="2 3">
    <name type="scientific">Kwoniella shivajii</name>
    <dbReference type="NCBI Taxonomy" id="564305"/>
    <lineage>
        <taxon>Eukaryota</taxon>
        <taxon>Fungi</taxon>
        <taxon>Dikarya</taxon>
        <taxon>Basidiomycota</taxon>
        <taxon>Agaricomycotina</taxon>
        <taxon>Tremellomycetes</taxon>
        <taxon>Tremellales</taxon>
        <taxon>Cryptococcaceae</taxon>
        <taxon>Kwoniella</taxon>
    </lineage>
</organism>
<accession>A0ABZ1D4M0</accession>
<feature type="region of interest" description="Disordered" evidence="1">
    <location>
        <begin position="253"/>
        <end position="272"/>
    </location>
</feature>
<feature type="region of interest" description="Disordered" evidence="1">
    <location>
        <begin position="1"/>
        <end position="55"/>
    </location>
</feature>
<dbReference type="EMBL" id="CP141887">
    <property type="protein sequence ID" value="WRT68345.1"/>
    <property type="molecule type" value="Genomic_DNA"/>
</dbReference>
<evidence type="ECO:0000256" key="1">
    <source>
        <dbReference type="SAM" id="MobiDB-lite"/>
    </source>
</evidence>
<evidence type="ECO:0000313" key="2">
    <source>
        <dbReference type="EMBL" id="WRT68345.1"/>
    </source>
</evidence>
<feature type="region of interest" description="Disordered" evidence="1">
    <location>
        <begin position="284"/>
        <end position="334"/>
    </location>
</feature>
<feature type="compositionally biased region" description="Polar residues" evidence="1">
    <location>
        <begin position="261"/>
        <end position="272"/>
    </location>
</feature>
<gene>
    <name evidence="2" type="ORF">IL334_005321</name>
</gene>
<evidence type="ECO:0000313" key="3">
    <source>
        <dbReference type="Proteomes" id="UP001329825"/>
    </source>
</evidence>
<keyword evidence="3" id="KW-1185">Reference proteome</keyword>
<feature type="compositionally biased region" description="Polar residues" evidence="1">
    <location>
        <begin position="298"/>
        <end position="309"/>
    </location>
</feature>
<evidence type="ECO:0008006" key="4">
    <source>
        <dbReference type="Google" id="ProtNLM"/>
    </source>
</evidence>
<name>A0ABZ1D4M0_9TREE</name>